<keyword evidence="4 7" id="KW-1133">Transmembrane helix</keyword>
<dbReference type="AlphaFoldDB" id="A0A0L6CL28"/>
<feature type="transmembrane region" description="Helical" evidence="7">
    <location>
        <begin position="418"/>
        <end position="441"/>
    </location>
</feature>
<feature type="transmembrane region" description="Helical" evidence="7">
    <location>
        <begin position="247"/>
        <end position="272"/>
    </location>
</feature>
<dbReference type="GO" id="GO:0005886">
    <property type="term" value="C:plasma membrane"/>
    <property type="evidence" value="ECO:0007669"/>
    <property type="project" value="UniProtKB-SubCell"/>
</dbReference>
<protein>
    <recommendedName>
        <fullName evidence="8">ABC3 transporter permease C-terminal domain-containing protein</fullName>
    </recommendedName>
</protein>
<evidence type="ECO:0000256" key="5">
    <source>
        <dbReference type="ARBA" id="ARBA00023136"/>
    </source>
</evidence>
<evidence type="ECO:0000313" key="10">
    <source>
        <dbReference type="Proteomes" id="UP000037397"/>
    </source>
</evidence>
<reference evidence="10" key="1">
    <citation type="submission" date="2015-03" db="EMBL/GenBank/DDBJ databases">
        <title>Luteipulveratus halotolerans sp. nov., a novel actinobacterium (Dermacoccaceae) from Sarawak, Malaysia.</title>
        <authorList>
            <person name="Juboi H."/>
            <person name="Basik A."/>
            <person name="Shamsul S.S."/>
            <person name="Arnold P."/>
            <person name="Schmitt E.K."/>
            <person name="Sanglier J.-J."/>
            <person name="Yeo T."/>
        </authorList>
    </citation>
    <scope>NUCLEOTIDE SEQUENCE [LARGE SCALE GENOMIC DNA]</scope>
    <source>
        <strain evidence="10">C296001</strain>
    </source>
</reference>
<proteinExistence type="inferred from homology"/>
<dbReference type="InterPro" id="IPR050250">
    <property type="entry name" value="Macrolide_Exporter_MacB"/>
</dbReference>
<feature type="transmembrane region" description="Helical" evidence="7">
    <location>
        <begin position="773"/>
        <end position="795"/>
    </location>
</feature>
<keyword evidence="5 7" id="KW-0472">Membrane</keyword>
<dbReference type="PANTHER" id="PTHR30572">
    <property type="entry name" value="MEMBRANE COMPONENT OF TRANSPORTER-RELATED"/>
    <property type="match status" value="1"/>
</dbReference>
<evidence type="ECO:0000256" key="2">
    <source>
        <dbReference type="ARBA" id="ARBA00022475"/>
    </source>
</evidence>
<dbReference type="STRING" id="1631356.VV01_16975"/>
<evidence type="ECO:0000256" key="3">
    <source>
        <dbReference type="ARBA" id="ARBA00022692"/>
    </source>
</evidence>
<comment type="caution">
    <text evidence="9">The sequence shown here is derived from an EMBL/GenBank/DDBJ whole genome shotgun (WGS) entry which is preliminary data.</text>
</comment>
<dbReference type="PATRIC" id="fig|1631356.3.peg.3374"/>
<comment type="subcellular location">
    <subcellularLocation>
        <location evidence="1">Cell membrane</location>
        <topology evidence="1">Multi-pass membrane protein</topology>
    </subcellularLocation>
</comment>
<comment type="similarity">
    <text evidence="6">Belongs to the ABC-4 integral membrane protein family.</text>
</comment>
<dbReference type="EMBL" id="LAIR01000002">
    <property type="protein sequence ID" value="KNX38452.1"/>
    <property type="molecule type" value="Genomic_DNA"/>
</dbReference>
<evidence type="ECO:0000259" key="8">
    <source>
        <dbReference type="Pfam" id="PF02687"/>
    </source>
</evidence>
<dbReference type="Pfam" id="PF02687">
    <property type="entry name" value="FtsX"/>
    <property type="match status" value="2"/>
</dbReference>
<evidence type="ECO:0000256" key="7">
    <source>
        <dbReference type="SAM" id="Phobius"/>
    </source>
</evidence>
<feature type="transmembrane region" description="Helical" evidence="7">
    <location>
        <begin position="300"/>
        <end position="321"/>
    </location>
</feature>
<feature type="domain" description="ABC3 transporter permease C-terminal" evidence="8">
    <location>
        <begin position="251"/>
        <end position="369"/>
    </location>
</feature>
<dbReference type="InterPro" id="IPR003838">
    <property type="entry name" value="ABC3_permease_C"/>
</dbReference>
<keyword evidence="10" id="KW-1185">Reference proteome</keyword>
<feature type="transmembrane region" description="Helical" evidence="7">
    <location>
        <begin position="475"/>
        <end position="494"/>
    </location>
</feature>
<organism evidence="9 10">
    <name type="scientific">Luteipulveratus halotolerans</name>
    <dbReference type="NCBI Taxonomy" id="1631356"/>
    <lineage>
        <taxon>Bacteria</taxon>
        <taxon>Bacillati</taxon>
        <taxon>Actinomycetota</taxon>
        <taxon>Actinomycetes</taxon>
        <taxon>Micrococcales</taxon>
        <taxon>Dermacoccaceae</taxon>
        <taxon>Luteipulveratus</taxon>
    </lineage>
</organism>
<keyword evidence="3 7" id="KW-0812">Transmembrane</keyword>
<feature type="transmembrane region" description="Helical" evidence="7">
    <location>
        <begin position="729"/>
        <end position="753"/>
    </location>
</feature>
<keyword evidence="2" id="KW-1003">Cell membrane</keyword>
<evidence type="ECO:0000313" key="9">
    <source>
        <dbReference type="EMBL" id="KNX38452.1"/>
    </source>
</evidence>
<name>A0A0L6CL28_9MICO</name>
<accession>A0A0L6CL28</accession>
<feature type="transmembrane region" description="Helical" evidence="7">
    <location>
        <begin position="341"/>
        <end position="360"/>
    </location>
</feature>
<dbReference type="Proteomes" id="UP000037397">
    <property type="component" value="Unassembled WGS sequence"/>
</dbReference>
<evidence type="ECO:0000256" key="4">
    <source>
        <dbReference type="ARBA" id="ARBA00022989"/>
    </source>
</evidence>
<feature type="transmembrane region" description="Helical" evidence="7">
    <location>
        <begin position="392"/>
        <end position="412"/>
    </location>
</feature>
<evidence type="ECO:0000256" key="1">
    <source>
        <dbReference type="ARBA" id="ARBA00004651"/>
    </source>
</evidence>
<dbReference type="GO" id="GO:0022857">
    <property type="term" value="F:transmembrane transporter activity"/>
    <property type="evidence" value="ECO:0007669"/>
    <property type="project" value="TreeGrafter"/>
</dbReference>
<feature type="transmembrane region" description="Helical" evidence="7">
    <location>
        <begin position="679"/>
        <end position="708"/>
    </location>
</feature>
<sequence length="812" mass="82016">MLSLTLAGLRSHSRRMISAGLAIVLGVAFVAATLVLSSTMQASTEKSITADLGSHAAVVTAPDHGVVRADALYTIRATTGVTAVSPTSTAFVRIGAPARFADVSTAGGSGTGTVAQGRLPRRAGEVAVSETAARSHDFQVGSRTTVVGAGGEGDSESVRTRTTAVTVVGVIDQSDASQRAAILATNADIESWRGSTGFDRVVVDGPDSVVSALSATLGSAYDVRSGADQAEVDVDDVLGDANILTTMLLGFAAVALFVAAMVIGNTFSILLAQRTREMALLRCVGATRSQVRRTVLAESVGLGLIASIVGVAAGIGLARAATAGINSTDSMTRIDGLAVSPRALVVPLVVGLVVTVVAAVRPAYKATRVAPLVALRPEAPVVVKGRAGRVRLAVAGLLTALGAALMVAGVALPTAVAAVAGAMVSFLGVMMLAPVVVPAFARLLGRPLARLAGTPGELAADNVARNTRRTAATSTALLVGVALISAMTVAAGTGRATVEKELDRRSPVDVTVASASERLPGGVRDAVARVDGVAATATVTQANVRVGGSARTVVAVDPTAAASVLRNDDTVSGLRSGVIVVPESIATGLHVKDGSQLRVGDLSLRVETDGRDGSLLMTTSDLRQVAPHAPVAEVWSRIADGADADRVMGDIGAATKEYDGLSVDGGATQRLELQKQTDVILLIVTGLLAVAVLIALVGVANTLGLSVLERTRESALLRALGLTRRQLRLTVLWEALLVGGAGALGGVALGLVYGMAGSLALLRELTDETVPAFSWSTLALVAVGAALAGVLASVLPARRAARIAPASGLASD</sequence>
<gene>
    <name evidence="9" type="ORF">VV01_16975</name>
</gene>
<dbReference type="PANTHER" id="PTHR30572:SF4">
    <property type="entry name" value="ABC TRANSPORTER PERMEASE YTRF"/>
    <property type="match status" value="1"/>
</dbReference>
<dbReference type="RefSeq" id="WP_050670917.1">
    <property type="nucleotide sequence ID" value="NZ_LAIR01000002.1"/>
</dbReference>
<evidence type="ECO:0000256" key="6">
    <source>
        <dbReference type="ARBA" id="ARBA00038076"/>
    </source>
</evidence>
<feature type="domain" description="ABC3 transporter permease C-terminal" evidence="8">
    <location>
        <begin position="687"/>
        <end position="805"/>
    </location>
</feature>